<dbReference type="GO" id="GO:0006207">
    <property type="term" value="P:'de novo' pyrimidine nucleobase biosynthetic process"/>
    <property type="evidence" value="ECO:0007669"/>
    <property type="project" value="InterPro"/>
</dbReference>
<evidence type="ECO:0000256" key="7">
    <source>
        <dbReference type="HAMAP-Rule" id="MF_01215"/>
    </source>
</evidence>
<evidence type="ECO:0000313" key="10">
    <source>
        <dbReference type="Proteomes" id="UP000481852"/>
    </source>
</evidence>
<evidence type="ECO:0000256" key="1">
    <source>
        <dbReference type="ARBA" id="ARBA00004861"/>
    </source>
</evidence>
<comment type="catalytic activity">
    <reaction evidence="6 7">
        <text>orotidine 5'-phosphate + H(+) = UMP + CO2</text>
        <dbReference type="Rhea" id="RHEA:11596"/>
        <dbReference type="ChEBI" id="CHEBI:15378"/>
        <dbReference type="ChEBI" id="CHEBI:16526"/>
        <dbReference type="ChEBI" id="CHEBI:57538"/>
        <dbReference type="ChEBI" id="CHEBI:57865"/>
        <dbReference type="EC" id="4.1.1.23"/>
    </reaction>
</comment>
<dbReference type="SMART" id="SM00934">
    <property type="entry name" value="OMPdecase"/>
    <property type="match status" value="1"/>
</dbReference>
<dbReference type="InterPro" id="IPR011060">
    <property type="entry name" value="RibuloseP-bd_barrel"/>
</dbReference>
<dbReference type="UniPathway" id="UPA00070">
    <property type="reaction ID" value="UER00120"/>
</dbReference>
<accession>A0A6L5X2R5</accession>
<dbReference type="Gene3D" id="3.20.20.70">
    <property type="entry name" value="Aldolase class I"/>
    <property type="match status" value="1"/>
</dbReference>
<evidence type="ECO:0000256" key="2">
    <source>
        <dbReference type="ARBA" id="ARBA00008847"/>
    </source>
</evidence>
<dbReference type="InterPro" id="IPR011995">
    <property type="entry name" value="OMPdecase_type-2"/>
</dbReference>
<dbReference type="GO" id="GO:0004590">
    <property type="term" value="F:orotidine-5'-phosphate decarboxylase activity"/>
    <property type="evidence" value="ECO:0007669"/>
    <property type="project" value="UniProtKB-UniRule"/>
</dbReference>
<dbReference type="AlphaFoldDB" id="A0A6L5X2R5"/>
<dbReference type="Pfam" id="PF00215">
    <property type="entry name" value="OMPdecase"/>
    <property type="match status" value="1"/>
</dbReference>
<evidence type="ECO:0000256" key="5">
    <source>
        <dbReference type="ARBA" id="ARBA00023239"/>
    </source>
</evidence>
<name>A0A6L5X2R5_9FIRM</name>
<gene>
    <name evidence="7 9" type="primary">pyrF</name>
    <name evidence="9" type="ORF">FYJ35_05545</name>
</gene>
<dbReference type="PANTHER" id="PTHR43375:SF1">
    <property type="entry name" value="OROTIDINE 5'-PHOSPHATE DECARBOXYLASE"/>
    <property type="match status" value="1"/>
</dbReference>
<comment type="similarity">
    <text evidence="2 7">Belongs to the OMP decarboxylase family. Type 2 subfamily.</text>
</comment>
<dbReference type="NCBIfam" id="TIGR02127">
    <property type="entry name" value="pyrF_sub2"/>
    <property type="match status" value="1"/>
</dbReference>
<protein>
    <recommendedName>
        <fullName evidence="7">Orotidine 5'-phosphate decarboxylase</fullName>
        <ecNumber evidence="7">4.1.1.23</ecNumber>
    </recommendedName>
    <alternativeName>
        <fullName evidence="7">OMP decarboxylase</fullName>
        <shortName evidence="7">OMPDCase</shortName>
        <shortName evidence="7">OMPdecase</shortName>
    </alternativeName>
</protein>
<dbReference type="InterPro" id="IPR001754">
    <property type="entry name" value="OMPdeCOase_dom"/>
</dbReference>
<dbReference type="HAMAP" id="MF_01215">
    <property type="entry name" value="OMPdecase_type2"/>
    <property type="match status" value="1"/>
</dbReference>
<dbReference type="Proteomes" id="UP000481852">
    <property type="component" value="Unassembled WGS sequence"/>
</dbReference>
<feature type="active site" description="Proton donor" evidence="7">
    <location>
        <position position="105"/>
    </location>
</feature>
<keyword evidence="10" id="KW-1185">Reference proteome</keyword>
<feature type="domain" description="Orotidine 5'-phosphate decarboxylase" evidence="8">
    <location>
        <begin position="15"/>
        <end position="331"/>
    </location>
</feature>
<dbReference type="RefSeq" id="WP_154524370.1">
    <property type="nucleotide sequence ID" value="NZ_JAXFDQ010000014.1"/>
</dbReference>
<keyword evidence="4 7" id="KW-0665">Pyrimidine biosynthesis</keyword>
<dbReference type="PANTHER" id="PTHR43375">
    <property type="entry name" value="OROTIDINE 5'-PHOSPHATE DECARBOXYLASE"/>
    <property type="match status" value="1"/>
</dbReference>
<dbReference type="EMBL" id="VULZ01000004">
    <property type="protein sequence ID" value="MSS14510.1"/>
    <property type="molecule type" value="Genomic_DNA"/>
</dbReference>
<dbReference type="EC" id="4.1.1.23" evidence="7"/>
<evidence type="ECO:0000259" key="8">
    <source>
        <dbReference type="SMART" id="SM00934"/>
    </source>
</evidence>
<proteinExistence type="inferred from homology"/>
<keyword evidence="5 7" id="KW-0456">Lyase</keyword>
<comment type="caution">
    <text evidence="9">The sequence shown here is derived from an EMBL/GenBank/DDBJ whole genome shotgun (WGS) entry which is preliminary data.</text>
</comment>
<evidence type="ECO:0000256" key="4">
    <source>
        <dbReference type="ARBA" id="ARBA00022975"/>
    </source>
</evidence>
<evidence type="ECO:0000256" key="3">
    <source>
        <dbReference type="ARBA" id="ARBA00022793"/>
    </source>
</evidence>
<keyword evidence="3 7" id="KW-0210">Decarboxylase</keyword>
<organism evidence="9 10">
    <name type="scientific">Porcincola intestinalis</name>
    <dbReference type="NCBI Taxonomy" id="2606632"/>
    <lineage>
        <taxon>Bacteria</taxon>
        <taxon>Bacillati</taxon>
        <taxon>Bacillota</taxon>
        <taxon>Clostridia</taxon>
        <taxon>Lachnospirales</taxon>
        <taxon>Lachnospiraceae</taxon>
        <taxon>Porcincola</taxon>
    </lineage>
</organism>
<comment type="pathway">
    <text evidence="1 7">Pyrimidine metabolism; UMP biosynthesis via de novo pathway; UMP from orotate: step 2/2.</text>
</comment>
<evidence type="ECO:0000256" key="6">
    <source>
        <dbReference type="ARBA" id="ARBA00049157"/>
    </source>
</evidence>
<dbReference type="GO" id="GO:0044205">
    <property type="term" value="P:'de novo' UMP biosynthetic process"/>
    <property type="evidence" value="ECO:0007669"/>
    <property type="project" value="UniProtKB-UniRule"/>
</dbReference>
<sequence length="356" mass="38689">MIDQLVAGIKKTEAPIVVGLDPQMKFIPDEVKNPVFDEMGETLEAAGEILFRFNKAIVDAVCDLVPAVKPQIAMYERFGIPGLAAYQRTIDYCKSRGLVVIGDVKRGDIGSTSEAYADAHLGRVMVGEREYKLFDADFATVNPYLGSDGVVPFLKVCDAQDKGIFVLVKTSNPSSGEFQDRLVLVRAGEFDEDAGGSIDTAFFTGKKNKGGLSLESIVLAAGKDGLRSYVLRPMYEIVAEEVARWAREPRLMGKSGYSEVGAVVGATYPEMGKVLRKIMPHSFILVPGYGAQGGKGKDLTHFFNKDGLGAIVNSSRGIIAAYKQEPYCDKYMPENFADASRAAVKAMRKDIREAIG</sequence>
<dbReference type="CDD" id="cd04725">
    <property type="entry name" value="OMP_decarboxylase_like"/>
    <property type="match status" value="1"/>
</dbReference>
<dbReference type="SUPFAM" id="SSF51366">
    <property type="entry name" value="Ribulose-phoshate binding barrel"/>
    <property type="match status" value="2"/>
</dbReference>
<dbReference type="InterPro" id="IPR013785">
    <property type="entry name" value="Aldolase_TIM"/>
</dbReference>
<evidence type="ECO:0000313" key="9">
    <source>
        <dbReference type="EMBL" id="MSS14510.1"/>
    </source>
</evidence>
<reference evidence="9 10" key="1">
    <citation type="submission" date="2019-08" db="EMBL/GenBank/DDBJ databases">
        <title>In-depth cultivation of the pig gut microbiome towards novel bacterial diversity and tailored functional studies.</title>
        <authorList>
            <person name="Wylensek D."/>
            <person name="Hitch T.C.A."/>
            <person name="Clavel T."/>
        </authorList>
    </citation>
    <scope>NUCLEOTIDE SEQUENCE [LARGE SCALE GENOMIC DNA]</scope>
    <source>
        <strain evidence="9 10">Oil+RF-744-WCA-WT-11</strain>
    </source>
</reference>